<dbReference type="InterPro" id="IPR020846">
    <property type="entry name" value="MFS_dom"/>
</dbReference>
<keyword evidence="2 5" id="KW-0812">Transmembrane</keyword>
<evidence type="ECO:0000256" key="5">
    <source>
        <dbReference type="SAM" id="Phobius"/>
    </source>
</evidence>
<dbReference type="EMBL" id="SLWB01000011">
    <property type="protein sequence ID" value="TCN65437.1"/>
    <property type="molecule type" value="Genomic_DNA"/>
</dbReference>
<dbReference type="AlphaFoldDB" id="A0A4R2EC23"/>
<feature type="transmembrane region" description="Helical" evidence="5">
    <location>
        <begin position="12"/>
        <end position="32"/>
    </location>
</feature>
<dbReference type="InterPro" id="IPR005829">
    <property type="entry name" value="Sugar_transporter_CS"/>
</dbReference>
<dbReference type="InterPro" id="IPR053160">
    <property type="entry name" value="MFS_DHA3_Transporter"/>
</dbReference>
<feature type="transmembrane region" description="Helical" evidence="5">
    <location>
        <begin position="366"/>
        <end position="386"/>
    </location>
</feature>
<feature type="transmembrane region" description="Helical" evidence="5">
    <location>
        <begin position="298"/>
        <end position="315"/>
    </location>
</feature>
<dbReference type="PANTHER" id="PTHR23530:SF1">
    <property type="entry name" value="PERMEASE, MAJOR FACILITATOR SUPERFAMILY-RELATED"/>
    <property type="match status" value="1"/>
</dbReference>
<feature type="transmembrane region" description="Helical" evidence="5">
    <location>
        <begin position="273"/>
        <end position="292"/>
    </location>
</feature>
<feature type="transmembrane region" description="Helical" evidence="5">
    <location>
        <begin position="140"/>
        <end position="159"/>
    </location>
</feature>
<evidence type="ECO:0000256" key="4">
    <source>
        <dbReference type="ARBA" id="ARBA00023136"/>
    </source>
</evidence>
<feature type="transmembrane region" description="Helical" evidence="5">
    <location>
        <begin position="247"/>
        <end position="266"/>
    </location>
</feature>
<dbReference type="InterPro" id="IPR036259">
    <property type="entry name" value="MFS_trans_sf"/>
</dbReference>
<evidence type="ECO:0000259" key="6">
    <source>
        <dbReference type="PROSITE" id="PS50850"/>
    </source>
</evidence>
<evidence type="ECO:0000313" key="7">
    <source>
        <dbReference type="EMBL" id="TCN65437.1"/>
    </source>
</evidence>
<dbReference type="GO" id="GO:0022857">
    <property type="term" value="F:transmembrane transporter activity"/>
    <property type="evidence" value="ECO:0007669"/>
    <property type="project" value="InterPro"/>
</dbReference>
<reference evidence="7 8" key="1">
    <citation type="submission" date="2019-03" db="EMBL/GenBank/DDBJ databases">
        <title>Genomic Encyclopedia of Archaeal and Bacterial Type Strains, Phase II (KMG-II): from individual species to whole genera.</title>
        <authorList>
            <person name="Goeker M."/>
        </authorList>
    </citation>
    <scope>NUCLEOTIDE SEQUENCE [LARGE SCALE GENOMIC DNA]</scope>
    <source>
        <strain evidence="7 8">RL-C</strain>
    </source>
</reference>
<dbReference type="Proteomes" id="UP000294830">
    <property type="component" value="Unassembled WGS sequence"/>
</dbReference>
<protein>
    <submittedName>
        <fullName evidence="7">Putative MFS family arabinose efflux permease</fullName>
    </submittedName>
</protein>
<comment type="subcellular location">
    <subcellularLocation>
        <location evidence="1">Membrane</location>
        <topology evidence="1">Multi-pass membrane protein</topology>
    </subcellularLocation>
</comment>
<proteinExistence type="predicted"/>
<evidence type="ECO:0000313" key="8">
    <source>
        <dbReference type="Proteomes" id="UP000294830"/>
    </source>
</evidence>
<organism evidence="7 8">
    <name type="scientific">Acetobacteroides hydrogenigenes</name>
    <dbReference type="NCBI Taxonomy" id="979970"/>
    <lineage>
        <taxon>Bacteria</taxon>
        <taxon>Pseudomonadati</taxon>
        <taxon>Bacteroidota</taxon>
        <taxon>Bacteroidia</taxon>
        <taxon>Bacteroidales</taxon>
        <taxon>Rikenellaceae</taxon>
        <taxon>Acetobacteroides</taxon>
    </lineage>
</organism>
<dbReference type="InterPro" id="IPR011701">
    <property type="entry name" value="MFS"/>
</dbReference>
<gene>
    <name evidence="7" type="ORF">CLV25_111117</name>
</gene>
<evidence type="ECO:0000256" key="2">
    <source>
        <dbReference type="ARBA" id="ARBA00022692"/>
    </source>
</evidence>
<dbReference type="PROSITE" id="PS00216">
    <property type="entry name" value="SUGAR_TRANSPORT_1"/>
    <property type="match status" value="1"/>
</dbReference>
<sequence length="392" mass="44255">MHYNLRSNIINLYIIKISKWFMLIMPIVVLFYNAHGLSMHEVFILQAIYSVSIVAWEIPSGYVADVIGRRKSMIIGAVLGFLGYFFYSFSYGFLGFMVAEIVLGIGQSMISGADSALLYDSLIHAKKEEEYNRYEGLTTSIGNFAEAFGGIAGGLLAVLSVRYPYYAQAFVAFWAIPASFLLVEPPLKTERPKLNWTDIFGIIKETLHSNPKQKWNTLFSSFTGASTLTMAWIAQPYFKGANLSVEWYGIVWTILNLVVGISSAYAFRVEKRFGPIATVTGFTVLLSLSYIFLGMKVWLPGLSFLLLFYIARGIATPTLKDYVNRITESSVRATVLSIRNFTIRIIFAVMGPIYGWCIDLYGLQSALFLAGILYSIFNFTTLYYFIKYRTFE</sequence>
<feature type="transmembrane region" description="Helical" evidence="5">
    <location>
        <begin position="215"/>
        <end position="235"/>
    </location>
</feature>
<evidence type="ECO:0000256" key="1">
    <source>
        <dbReference type="ARBA" id="ARBA00004141"/>
    </source>
</evidence>
<evidence type="ECO:0000256" key="3">
    <source>
        <dbReference type="ARBA" id="ARBA00022989"/>
    </source>
</evidence>
<keyword evidence="3 5" id="KW-1133">Transmembrane helix</keyword>
<dbReference type="PROSITE" id="PS50850">
    <property type="entry name" value="MFS"/>
    <property type="match status" value="1"/>
</dbReference>
<dbReference type="SUPFAM" id="SSF103473">
    <property type="entry name" value="MFS general substrate transporter"/>
    <property type="match status" value="1"/>
</dbReference>
<dbReference type="Gene3D" id="1.20.1250.20">
    <property type="entry name" value="MFS general substrate transporter like domains"/>
    <property type="match status" value="1"/>
</dbReference>
<keyword evidence="4 5" id="KW-0472">Membrane</keyword>
<name>A0A4R2EC23_9BACT</name>
<keyword evidence="8" id="KW-1185">Reference proteome</keyword>
<feature type="domain" description="Major facilitator superfamily (MFS) profile" evidence="6">
    <location>
        <begin position="1"/>
        <end position="389"/>
    </location>
</feature>
<dbReference type="OrthoDB" id="9816124at2"/>
<feature type="transmembrane region" description="Helical" evidence="5">
    <location>
        <begin position="336"/>
        <end position="354"/>
    </location>
</feature>
<dbReference type="PANTHER" id="PTHR23530">
    <property type="entry name" value="TRANSPORT PROTEIN-RELATED"/>
    <property type="match status" value="1"/>
</dbReference>
<dbReference type="RefSeq" id="WP_131839813.1">
    <property type="nucleotide sequence ID" value="NZ_SLWB01000011.1"/>
</dbReference>
<dbReference type="GO" id="GO:0016020">
    <property type="term" value="C:membrane"/>
    <property type="evidence" value="ECO:0007669"/>
    <property type="project" value="UniProtKB-SubCell"/>
</dbReference>
<feature type="transmembrane region" description="Helical" evidence="5">
    <location>
        <begin position="44"/>
        <end position="64"/>
    </location>
</feature>
<comment type="caution">
    <text evidence="7">The sequence shown here is derived from an EMBL/GenBank/DDBJ whole genome shotgun (WGS) entry which is preliminary data.</text>
</comment>
<dbReference type="Pfam" id="PF07690">
    <property type="entry name" value="MFS_1"/>
    <property type="match status" value="1"/>
</dbReference>
<accession>A0A4R2EC23</accession>